<organism evidence="1 2">
    <name type="scientific">Sphingobacterium oryzagri</name>
    <dbReference type="NCBI Taxonomy" id="3025669"/>
    <lineage>
        <taxon>Bacteria</taxon>
        <taxon>Pseudomonadati</taxon>
        <taxon>Bacteroidota</taxon>
        <taxon>Sphingobacteriia</taxon>
        <taxon>Sphingobacteriales</taxon>
        <taxon>Sphingobacteriaceae</taxon>
        <taxon>Sphingobacterium</taxon>
    </lineage>
</organism>
<evidence type="ECO:0000313" key="2">
    <source>
        <dbReference type="Proteomes" id="UP001221558"/>
    </source>
</evidence>
<gene>
    <name evidence="1" type="ORF">PQ465_07240</name>
</gene>
<dbReference type="Proteomes" id="UP001221558">
    <property type="component" value="Chromosome"/>
</dbReference>
<dbReference type="EMBL" id="CP117880">
    <property type="protein sequence ID" value="WDF70164.1"/>
    <property type="molecule type" value="Genomic_DNA"/>
</dbReference>
<reference evidence="1 2" key="1">
    <citation type="submission" date="2023-02" db="EMBL/GenBank/DDBJ databases">
        <title>Genome sequence of Sphingobacterium sp. KACC 22765.</title>
        <authorList>
            <person name="Kim S."/>
            <person name="Heo J."/>
            <person name="Kwon S.-W."/>
        </authorList>
    </citation>
    <scope>NUCLEOTIDE SEQUENCE [LARGE SCALE GENOMIC DNA]</scope>
    <source>
        <strain evidence="1 2">KACC 22765</strain>
    </source>
</reference>
<proteinExistence type="predicted"/>
<sequence length="81" mass="9715">MENIHDPLRQMILVGQARQDFFTWYYTTWAKHPDDPDGWTLAHQLRYYSDFFGENIEDANDFYRLQDLYNSRQMTASGEGD</sequence>
<evidence type="ECO:0000313" key="1">
    <source>
        <dbReference type="EMBL" id="WDF70164.1"/>
    </source>
</evidence>
<name>A0ABY7WNP1_9SPHI</name>
<keyword evidence="2" id="KW-1185">Reference proteome</keyword>
<accession>A0ABY7WNP1</accession>
<protein>
    <submittedName>
        <fullName evidence="1">Uncharacterized protein</fullName>
    </submittedName>
</protein>
<dbReference type="RefSeq" id="WP_274268873.1">
    <property type="nucleotide sequence ID" value="NZ_CP117880.1"/>
</dbReference>